<name>A0AAV5N124_9GAMM</name>
<comment type="caution">
    <text evidence="2">The sequence shown here is derived from an EMBL/GenBank/DDBJ whole genome shotgun (WGS) entry which is preliminary data.</text>
</comment>
<sequence>MNYQSAGIFVYSATLFFKIIIAVALSFIGIGAPLCYLVIVGLMLPVALSLRLHQLKEKGVATVPPSESDWTVYTYGGPIREKRSTLMNPCFFDEESARRFFLFAFIAKFAVQVTAMAFLGIQTLRIGHWVIDAISAVIFLSMLYSAVKTAYGLFVLIKRRQEMELYTSDSGSQWYRGYISWRGRRNSLLALMNSTQ</sequence>
<gene>
    <name evidence="2" type="ORF">SOASR030_04840</name>
</gene>
<accession>A0AAV5N124</accession>
<feature type="transmembrane region" description="Helical" evidence="1">
    <location>
        <begin position="100"/>
        <end position="121"/>
    </location>
</feature>
<proteinExistence type="predicted"/>
<keyword evidence="1" id="KW-0812">Transmembrane</keyword>
<evidence type="ECO:0000313" key="2">
    <source>
        <dbReference type="EMBL" id="GKX54372.1"/>
    </source>
</evidence>
<feature type="transmembrane region" description="Helical" evidence="1">
    <location>
        <begin position="15"/>
        <end position="48"/>
    </location>
</feature>
<evidence type="ECO:0000313" key="3">
    <source>
        <dbReference type="Proteomes" id="UP001058124"/>
    </source>
</evidence>
<dbReference type="AlphaFoldDB" id="A0AAV5N124"/>
<keyword evidence="3" id="KW-1185">Reference proteome</keyword>
<dbReference type="RefSeq" id="WP_051155520.1">
    <property type="nucleotide sequence ID" value="NZ_BRLH01000001.1"/>
</dbReference>
<dbReference type="Proteomes" id="UP001058124">
    <property type="component" value="Unassembled WGS sequence"/>
</dbReference>
<feature type="transmembrane region" description="Helical" evidence="1">
    <location>
        <begin position="133"/>
        <end position="157"/>
    </location>
</feature>
<reference evidence="2" key="1">
    <citation type="submission" date="2022-06" db="EMBL/GenBank/DDBJ databases">
        <title>Draft genome sequences of Leminorella grimontii str. JCM5902.</title>
        <authorList>
            <person name="Wakabayashi Y."/>
            <person name="Kojima K."/>
        </authorList>
    </citation>
    <scope>NUCLEOTIDE SEQUENCE</scope>
    <source>
        <strain evidence="2">JCM 5902</strain>
    </source>
</reference>
<protein>
    <submittedName>
        <fullName evidence="2">Uncharacterized protein</fullName>
    </submittedName>
</protein>
<evidence type="ECO:0000256" key="1">
    <source>
        <dbReference type="SAM" id="Phobius"/>
    </source>
</evidence>
<organism evidence="2 3">
    <name type="scientific">Leminorella grimontii</name>
    <dbReference type="NCBI Taxonomy" id="82981"/>
    <lineage>
        <taxon>Bacteria</taxon>
        <taxon>Pseudomonadati</taxon>
        <taxon>Pseudomonadota</taxon>
        <taxon>Gammaproteobacteria</taxon>
        <taxon>Enterobacterales</taxon>
        <taxon>Budviciaceae</taxon>
        <taxon>Leminorella</taxon>
    </lineage>
</organism>
<keyword evidence="1" id="KW-1133">Transmembrane helix</keyword>
<keyword evidence="1" id="KW-0472">Membrane</keyword>
<dbReference type="EMBL" id="BRLH01000001">
    <property type="protein sequence ID" value="GKX54372.1"/>
    <property type="molecule type" value="Genomic_DNA"/>
</dbReference>